<feature type="non-terminal residue" evidence="2">
    <location>
        <position position="35"/>
    </location>
</feature>
<evidence type="ECO:0000256" key="1">
    <source>
        <dbReference type="SAM" id="MobiDB-lite"/>
    </source>
</evidence>
<feature type="region of interest" description="Disordered" evidence="1">
    <location>
        <begin position="1"/>
        <end position="35"/>
    </location>
</feature>
<protein>
    <submittedName>
        <fullName evidence="2">Uncharacterized protein</fullName>
    </submittedName>
</protein>
<proteinExistence type="predicted"/>
<reference evidence="2" key="1">
    <citation type="submission" date="2020-02" db="EMBL/GenBank/DDBJ databases">
        <authorList>
            <person name="Meier V. D."/>
        </authorList>
    </citation>
    <scope>NUCLEOTIDE SEQUENCE</scope>
    <source>
        <strain evidence="2">AVDCRST_MAG89</strain>
    </source>
</reference>
<organism evidence="2">
    <name type="scientific">uncultured Gemmatimonadota bacterium</name>
    <dbReference type="NCBI Taxonomy" id="203437"/>
    <lineage>
        <taxon>Bacteria</taxon>
        <taxon>Pseudomonadati</taxon>
        <taxon>Gemmatimonadota</taxon>
        <taxon>environmental samples</taxon>
    </lineage>
</organism>
<dbReference type="EMBL" id="CADCTV010000443">
    <property type="protein sequence ID" value="CAA9330652.1"/>
    <property type="molecule type" value="Genomic_DNA"/>
</dbReference>
<evidence type="ECO:0000313" key="2">
    <source>
        <dbReference type="EMBL" id="CAA9330652.1"/>
    </source>
</evidence>
<gene>
    <name evidence="2" type="ORF">AVDCRST_MAG89-2103</name>
</gene>
<name>A0A6J4LDY4_9BACT</name>
<feature type="non-terminal residue" evidence="2">
    <location>
        <position position="1"/>
    </location>
</feature>
<dbReference type="AlphaFoldDB" id="A0A6J4LDY4"/>
<accession>A0A6J4LDY4</accession>
<sequence>EAAVHPPQTDAAHAGRPHGARGHLCARSPPAARAV</sequence>